<dbReference type="GO" id="GO:0052689">
    <property type="term" value="F:carboxylic ester hydrolase activity"/>
    <property type="evidence" value="ECO:0007669"/>
    <property type="project" value="InterPro"/>
</dbReference>
<dbReference type="Gene3D" id="2.60.120.260">
    <property type="entry name" value="Galactose-binding domain-like"/>
    <property type="match status" value="1"/>
</dbReference>
<evidence type="ECO:0000313" key="3">
    <source>
        <dbReference type="EMBL" id="MVN93111.1"/>
    </source>
</evidence>
<protein>
    <submittedName>
        <fullName evidence="3">Electron transporter RnfD</fullName>
    </submittedName>
</protein>
<dbReference type="CDD" id="cd01831">
    <property type="entry name" value="Endoglucanase_E_like"/>
    <property type="match status" value="1"/>
</dbReference>
<evidence type="ECO:0000313" key="4">
    <source>
        <dbReference type="Proteomes" id="UP000434850"/>
    </source>
</evidence>
<dbReference type="InterPro" id="IPR040794">
    <property type="entry name" value="CE2_N"/>
</dbReference>
<dbReference type="EMBL" id="WQLA01000008">
    <property type="protein sequence ID" value="MVN93111.1"/>
    <property type="molecule type" value="Genomic_DNA"/>
</dbReference>
<sequence length="359" mass="40509">MNKLFPILLLTLSSAVSCFAQNIDIKSSDKHIHYMGRVDSKPDSTMLSWSGNSVKINFSGSEVKALLKDEGGQNFYNIIVDGQVVQKINPSNQKQWYTLAKGLKPGRHSLELFKLSEWAFGKTWFYGFNLEKGAQILPASPGKARKIEFYGNSITCGFGNLDTTKLDRGTPPFEDNYQSYAAITARHFNAEYSCIARSGIGIMVSWFPLIMPEMYNRLDANDSTSRWDFSKYTPDVVVVNLFQNDSWIVLKPENEQFKARFGTQAPTPEFIIKSYQNFISTIRSKYPNAQIICALGSMDATRAGSAWPGYVQQAVKNLQDKNIHSLMFPFKNTGGHPSLKEHKAMSEQLISFISKNIKW</sequence>
<accession>A0A6I4ID38</accession>
<feature type="domain" description="Carbohydrate esterase 2 N-terminal" evidence="2">
    <location>
        <begin position="34"/>
        <end position="139"/>
    </location>
</feature>
<dbReference type="Proteomes" id="UP000434850">
    <property type="component" value="Unassembled WGS sequence"/>
</dbReference>
<dbReference type="AlphaFoldDB" id="A0A6I4ID38"/>
<reference evidence="3 4" key="1">
    <citation type="submission" date="2019-12" db="EMBL/GenBank/DDBJ databases">
        <title>Mucilaginibacter sp. HME9299 genome sequencing and assembly.</title>
        <authorList>
            <person name="Kang H."/>
            <person name="Kim H."/>
            <person name="Joh K."/>
        </authorList>
    </citation>
    <scope>NUCLEOTIDE SEQUENCE [LARGE SCALE GENOMIC DNA]</scope>
    <source>
        <strain evidence="3 4">HME9299</strain>
    </source>
</reference>
<proteinExistence type="predicted"/>
<dbReference type="PANTHER" id="PTHR37834:SF2">
    <property type="entry name" value="ESTERASE, SGNH HYDROLASE-TYPE"/>
    <property type="match status" value="1"/>
</dbReference>
<dbReference type="PROSITE" id="PS51257">
    <property type="entry name" value="PROKAR_LIPOPROTEIN"/>
    <property type="match status" value="1"/>
</dbReference>
<evidence type="ECO:0000259" key="2">
    <source>
        <dbReference type="Pfam" id="PF17996"/>
    </source>
</evidence>
<dbReference type="InterPro" id="IPR052762">
    <property type="entry name" value="PCW_deacetylase/CE"/>
</dbReference>
<gene>
    <name evidence="3" type="ORF">GO816_18410</name>
</gene>
<name>A0A6I4ID38_9SPHI</name>
<comment type="caution">
    <text evidence="3">The sequence shown here is derived from an EMBL/GenBank/DDBJ whole genome shotgun (WGS) entry which is preliminary data.</text>
</comment>
<dbReference type="PANTHER" id="PTHR37834">
    <property type="entry name" value="GDSL-LIKE LIPASE/ACYLHYDROLASE DOMAIN PROTEIN (AFU_ORTHOLOGUE AFUA_2G00620)"/>
    <property type="match status" value="1"/>
</dbReference>
<dbReference type="InterPro" id="IPR036514">
    <property type="entry name" value="SGNH_hydro_sf"/>
</dbReference>
<dbReference type="RefSeq" id="WP_157543423.1">
    <property type="nucleotide sequence ID" value="NZ_WQLA01000008.1"/>
</dbReference>
<keyword evidence="1" id="KW-0732">Signal</keyword>
<organism evidence="3 4">
    <name type="scientific">Mucilaginibacter aquatilis</name>
    <dbReference type="NCBI Taxonomy" id="1517760"/>
    <lineage>
        <taxon>Bacteria</taxon>
        <taxon>Pseudomonadati</taxon>
        <taxon>Bacteroidota</taxon>
        <taxon>Sphingobacteriia</taxon>
        <taxon>Sphingobacteriales</taxon>
        <taxon>Sphingobacteriaceae</taxon>
        <taxon>Mucilaginibacter</taxon>
    </lineage>
</organism>
<feature type="chain" id="PRO_5026164084" evidence="1">
    <location>
        <begin position="21"/>
        <end position="359"/>
    </location>
</feature>
<feature type="signal peptide" evidence="1">
    <location>
        <begin position="1"/>
        <end position="20"/>
    </location>
</feature>
<evidence type="ECO:0000256" key="1">
    <source>
        <dbReference type="SAM" id="SignalP"/>
    </source>
</evidence>
<dbReference type="SUPFAM" id="SSF52266">
    <property type="entry name" value="SGNH hydrolase"/>
    <property type="match status" value="1"/>
</dbReference>
<dbReference type="Gene3D" id="3.40.50.1110">
    <property type="entry name" value="SGNH hydrolase"/>
    <property type="match status" value="1"/>
</dbReference>
<dbReference type="OrthoDB" id="9801375at2"/>
<keyword evidence="4" id="KW-1185">Reference proteome</keyword>
<dbReference type="Pfam" id="PF17996">
    <property type="entry name" value="CE2_N"/>
    <property type="match status" value="1"/>
</dbReference>
<dbReference type="InterPro" id="IPR037461">
    <property type="entry name" value="CtCE2-like_dom"/>
</dbReference>